<evidence type="ECO:0000313" key="3">
    <source>
        <dbReference type="EMBL" id="CAF2038969.1"/>
    </source>
</evidence>
<evidence type="ECO:0000313" key="1">
    <source>
        <dbReference type="EMBL" id="CAF1015567.1"/>
    </source>
</evidence>
<protein>
    <submittedName>
        <fullName evidence="1">Uncharacterized protein</fullName>
    </submittedName>
</protein>
<dbReference type="Proteomes" id="UP000663855">
    <property type="component" value="Unassembled WGS sequence"/>
</dbReference>
<comment type="caution">
    <text evidence="1">The sequence shown here is derived from an EMBL/GenBank/DDBJ whole genome shotgun (WGS) entry which is preliminary data.</text>
</comment>
<dbReference type="Proteomes" id="UP000663824">
    <property type="component" value="Unassembled WGS sequence"/>
</dbReference>
<gene>
    <name evidence="1" type="ORF">CJN711_LOCUS3046</name>
    <name evidence="2" type="ORF">MBJ925_LOCUS11110</name>
    <name evidence="3" type="ORF">MBJ925_LOCUS11112</name>
</gene>
<dbReference type="EMBL" id="CAJNOV010000285">
    <property type="protein sequence ID" value="CAF1015567.1"/>
    <property type="molecule type" value="Genomic_DNA"/>
</dbReference>
<sequence>MDISDKTEVTREILHKDAFKCLFDPESVCCKEDSMEDKDLDYQLPYDPSTGEEKSNEQITALNNFLSACDSKRKVNVTTSYKDLSHCVKLRYVSLIKLITRSTTLFIASDDADMLMNDSFKDVSSENSNIVVDGNFSQIMSGISEAYTSAESWQSRREILSIVAPKISLNLMQLFIPGLTGCRFSPALVRCKIWCQFKSRHNTEGYTTV</sequence>
<reference evidence="1" key="1">
    <citation type="submission" date="2021-02" db="EMBL/GenBank/DDBJ databases">
        <authorList>
            <person name="Nowell W R."/>
        </authorList>
    </citation>
    <scope>NUCLEOTIDE SEQUENCE</scope>
</reference>
<dbReference type="EMBL" id="CAJNRE010004800">
    <property type="protein sequence ID" value="CAF2038963.1"/>
    <property type="molecule type" value="Genomic_DNA"/>
</dbReference>
<proteinExistence type="predicted"/>
<evidence type="ECO:0000313" key="2">
    <source>
        <dbReference type="EMBL" id="CAF2038963.1"/>
    </source>
</evidence>
<accession>A0A814HWK9</accession>
<dbReference type="EMBL" id="CAJNRE010004800">
    <property type="protein sequence ID" value="CAF2038969.1"/>
    <property type="molecule type" value="Genomic_DNA"/>
</dbReference>
<organism evidence="1 4">
    <name type="scientific">Rotaria magnacalcarata</name>
    <dbReference type="NCBI Taxonomy" id="392030"/>
    <lineage>
        <taxon>Eukaryota</taxon>
        <taxon>Metazoa</taxon>
        <taxon>Spiralia</taxon>
        <taxon>Gnathifera</taxon>
        <taxon>Rotifera</taxon>
        <taxon>Eurotatoria</taxon>
        <taxon>Bdelloidea</taxon>
        <taxon>Philodinida</taxon>
        <taxon>Philodinidae</taxon>
        <taxon>Rotaria</taxon>
    </lineage>
</organism>
<name>A0A814HWK9_9BILA</name>
<dbReference type="AlphaFoldDB" id="A0A814HWK9"/>
<evidence type="ECO:0000313" key="4">
    <source>
        <dbReference type="Proteomes" id="UP000663855"/>
    </source>
</evidence>